<reference evidence="1 2" key="1">
    <citation type="journal article" date="2010" name="Nature">
        <title>Genome sequencing and analysis of the model grass Brachypodium distachyon.</title>
        <authorList>
            <consortium name="International Brachypodium Initiative"/>
        </authorList>
    </citation>
    <scope>NUCLEOTIDE SEQUENCE [LARGE SCALE GENOMIC DNA]</scope>
    <source>
        <strain evidence="1 2">Bd21</strain>
    </source>
</reference>
<dbReference type="PANTHER" id="PTHR35218:SF9">
    <property type="entry name" value="ENDONUCLEASE_EXONUCLEASE_PHOSPHATASE DOMAIN-CONTAINING PROTEIN"/>
    <property type="match status" value="1"/>
</dbReference>
<reference evidence="1" key="2">
    <citation type="submission" date="2017-06" db="EMBL/GenBank/DDBJ databases">
        <title>WGS assembly of Brachypodium distachyon.</title>
        <authorList>
            <consortium name="The International Brachypodium Initiative"/>
            <person name="Lucas S."/>
            <person name="Harmon-Smith M."/>
            <person name="Lail K."/>
            <person name="Tice H."/>
            <person name="Grimwood J."/>
            <person name="Bruce D."/>
            <person name="Barry K."/>
            <person name="Shu S."/>
            <person name="Lindquist E."/>
            <person name="Wang M."/>
            <person name="Pitluck S."/>
            <person name="Vogel J.P."/>
            <person name="Garvin D.F."/>
            <person name="Mockler T.C."/>
            <person name="Schmutz J."/>
            <person name="Rokhsar D."/>
            <person name="Bevan M.W."/>
        </authorList>
    </citation>
    <scope>NUCLEOTIDE SEQUENCE</scope>
    <source>
        <strain evidence="1">Bd21</strain>
    </source>
</reference>
<dbReference type="Proteomes" id="UP000008810">
    <property type="component" value="Chromosome 4"/>
</dbReference>
<evidence type="ECO:0008006" key="4">
    <source>
        <dbReference type="Google" id="ProtNLM"/>
    </source>
</evidence>
<proteinExistence type="predicted"/>
<dbReference type="Gene3D" id="3.60.10.10">
    <property type="entry name" value="Endonuclease/exonuclease/phosphatase"/>
    <property type="match status" value="1"/>
</dbReference>
<dbReference type="InterPro" id="IPR036691">
    <property type="entry name" value="Endo/exonu/phosph_ase_sf"/>
</dbReference>
<dbReference type="PANTHER" id="PTHR35218">
    <property type="entry name" value="RNASE H DOMAIN-CONTAINING PROTEIN"/>
    <property type="match status" value="1"/>
</dbReference>
<protein>
    <recommendedName>
        <fullName evidence="4">Endonuclease/exonuclease/phosphatase domain-containing protein</fullName>
    </recommendedName>
</protein>
<organism evidence="1">
    <name type="scientific">Brachypodium distachyon</name>
    <name type="common">Purple false brome</name>
    <name type="synonym">Trachynia distachya</name>
    <dbReference type="NCBI Taxonomy" id="15368"/>
    <lineage>
        <taxon>Eukaryota</taxon>
        <taxon>Viridiplantae</taxon>
        <taxon>Streptophyta</taxon>
        <taxon>Embryophyta</taxon>
        <taxon>Tracheophyta</taxon>
        <taxon>Spermatophyta</taxon>
        <taxon>Magnoliopsida</taxon>
        <taxon>Liliopsida</taxon>
        <taxon>Poales</taxon>
        <taxon>Poaceae</taxon>
        <taxon>BOP clade</taxon>
        <taxon>Pooideae</taxon>
        <taxon>Stipodae</taxon>
        <taxon>Brachypodieae</taxon>
        <taxon>Brachypodium</taxon>
    </lineage>
</organism>
<evidence type="ECO:0000313" key="1">
    <source>
        <dbReference type="EMBL" id="PNT62969.1"/>
    </source>
</evidence>
<dbReference type="InParanoid" id="A0A2K2CLS4"/>
<keyword evidence="3" id="KW-1185">Reference proteome</keyword>
<reference evidence="2" key="3">
    <citation type="submission" date="2018-08" db="UniProtKB">
        <authorList>
            <consortium name="EnsemblPlants"/>
        </authorList>
    </citation>
    <scope>IDENTIFICATION</scope>
    <source>
        <strain evidence="2">cv. Bd21</strain>
    </source>
</reference>
<dbReference type="EMBL" id="CM000883">
    <property type="protein sequence ID" value="PNT62969.1"/>
    <property type="molecule type" value="Genomic_DNA"/>
</dbReference>
<evidence type="ECO:0000313" key="2">
    <source>
        <dbReference type="EnsemblPlants" id="PNT62969"/>
    </source>
</evidence>
<dbReference type="Gramene" id="PNT62969">
    <property type="protein sequence ID" value="PNT62969"/>
    <property type="gene ID" value="BRADI_4g10074v3"/>
</dbReference>
<dbReference type="SUPFAM" id="SSF56219">
    <property type="entry name" value="DNase I-like"/>
    <property type="match status" value="1"/>
</dbReference>
<feature type="non-terminal residue" evidence="1">
    <location>
        <position position="77"/>
    </location>
</feature>
<gene>
    <name evidence="1" type="ORF">BRADI_4g10074v3</name>
</gene>
<evidence type="ECO:0000313" key="3">
    <source>
        <dbReference type="Proteomes" id="UP000008810"/>
    </source>
</evidence>
<name>A0A2K2CLS4_BRADI</name>
<accession>A0A2K2CLS4</accession>
<dbReference type="EnsemblPlants" id="PNT62969">
    <property type="protein sequence ID" value="PNT62969"/>
    <property type="gene ID" value="BRADI_4g10074v3"/>
</dbReference>
<sequence>MYCLSWNCRGLGQSRTIRELVCLVQTHKPRLLFLSETRQECEYVRKLKWRFGMKNCFTVKGEGKGGGLVLFWEEGMK</sequence>
<dbReference type="AlphaFoldDB" id="A0A2K2CLS4"/>
<dbReference type="OrthoDB" id="680200at2759"/>